<evidence type="ECO:0000313" key="1">
    <source>
        <dbReference type="EMBL" id="CAI5770679.1"/>
    </source>
</evidence>
<proteinExistence type="predicted"/>
<protein>
    <submittedName>
        <fullName evidence="1">Uncharacterized protein</fullName>
    </submittedName>
</protein>
<dbReference type="AlphaFoldDB" id="A0AA35P0M3"/>
<dbReference type="Proteomes" id="UP001178461">
    <property type="component" value="Chromosome 3"/>
</dbReference>
<gene>
    <name evidence="1" type="ORF">PODLI_1B006608</name>
</gene>
<keyword evidence="2" id="KW-1185">Reference proteome</keyword>
<reference evidence="1" key="1">
    <citation type="submission" date="2022-12" db="EMBL/GenBank/DDBJ databases">
        <authorList>
            <person name="Alioto T."/>
            <person name="Alioto T."/>
            <person name="Gomez Garrido J."/>
        </authorList>
    </citation>
    <scope>NUCLEOTIDE SEQUENCE</scope>
</reference>
<dbReference type="EMBL" id="OX395128">
    <property type="protein sequence ID" value="CAI5770679.1"/>
    <property type="molecule type" value="Genomic_DNA"/>
</dbReference>
<name>A0AA35P0M3_9SAUR</name>
<evidence type="ECO:0000313" key="2">
    <source>
        <dbReference type="Proteomes" id="UP001178461"/>
    </source>
</evidence>
<accession>A0AA35P0M3</accession>
<sequence length="118" mass="12956">MFGKSLVLDGVACSLGILLDTSLSPEIQASFVATSAFYQLRVVHKLWLFMYRDRLTTVAHVLVTSRLDYCNVALCGAALRFGSEAPAGALLESTQHSIVKQLYWLPITAQDSCVFIKS</sequence>
<organism evidence="1 2">
    <name type="scientific">Podarcis lilfordi</name>
    <name type="common">Lilford's wall lizard</name>
    <dbReference type="NCBI Taxonomy" id="74358"/>
    <lineage>
        <taxon>Eukaryota</taxon>
        <taxon>Metazoa</taxon>
        <taxon>Chordata</taxon>
        <taxon>Craniata</taxon>
        <taxon>Vertebrata</taxon>
        <taxon>Euteleostomi</taxon>
        <taxon>Lepidosauria</taxon>
        <taxon>Squamata</taxon>
        <taxon>Bifurcata</taxon>
        <taxon>Unidentata</taxon>
        <taxon>Episquamata</taxon>
        <taxon>Laterata</taxon>
        <taxon>Lacertibaenia</taxon>
        <taxon>Lacertidae</taxon>
        <taxon>Podarcis</taxon>
    </lineage>
</organism>